<organism evidence="6 7">
    <name type="scientific">Sulfitobacter brevis</name>
    <dbReference type="NCBI Taxonomy" id="74348"/>
    <lineage>
        <taxon>Bacteria</taxon>
        <taxon>Pseudomonadati</taxon>
        <taxon>Pseudomonadota</taxon>
        <taxon>Alphaproteobacteria</taxon>
        <taxon>Rhodobacterales</taxon>
        <taxon>Roseobacteraceae</taxon>
        <taxon>Sulfitobacter</taxon>
    </lineage>
</organism>
<evidence type="ECO:0000256" key="1">
    <source>
        <dbReference type="ARBA" id="ARBA00011900"/>
    </source>
</evidence>
<comment type="catalytic activity">
    <reaction evidence="4">
        <text>a 2'-deoxyadenosine in DNA + S-adenosyl-L-methionine = an N(6)-methyl-2'-deoxyadenosine in DNA + S-adenosyl-L-homocysteine + H(+)</text>
        <dbReference type="Rhea" id="RHEA:15197"/>
        <dbReference type="Rhea" id="RHEA-COMP:12418"/>
        <dbReference type="Rhea" id="RHEA-COMP:12419"/>
        <dbReference type="ChEBI" id="CHEBI:15378"/>
        <dbReference type="ChEBI" id="CHEBI:57856"/>
        <dbReference type="ChEBI" id="CHEBI:59789"/>
        <dbReference type="ChEBI" id="CHEBI:90615"/>
        <dbReference type="ChEBI" id="CHEBI:90616"/>
        <dbReference type="EC" id="2.1.1.72"/>
    </reaction>
</comment>
<sequence>MTTLDFFAGSGTTAHAVIELNRKDHGKRKYVLIEQGKYFETVLKPRVMKVVYSKGWREAKPIAPETGISHLFKILKIESYEDVLNNLIFERTDDQENFLNGFKKEAKDNYLMRYMLDVESKNSLLSIDDFLKPFDYALKIAVDSAGAFKTRKVDLIETFSYLIGLRVGAVDLKMDKGYAHVTGTLPSGERTMVVWRDCEVIGYNDLPALFDGLGLVPGQKDYDLIYVNGDHNVPDILVTKENGEDVTERMTLRRIEPVFLDAMFNVDDV</sequence>
<dbReference type="GO" id="GO:0032259">
    <property type="term" value="P:methylation"/>
    <property type="evidence" value="ECO:0007669"/>
    <property type="project" value="UniProtKB-KW"/>
</dbReference>
<dbReference type="GO" id="GO:0009007">
    <property type="term" value="F:site-specific DNA-methyltransferase (adenine-specific) activity"/>
    <property type="evidence" value="ECO:0007669"/>
    <property type="project" value="UniProtKB-EC"/>
</dbReference>
<protein>
    <recommendedName>
        <fullName evidence="1">site-specific DNA-methyltransferase (adenine-specific)</fullName>
        <ecNumber evidence="1">2.1.1.72</ecNumber>
    </recommendedName>
</protein>
<evidence type="ECO:0000256" key="4">
    <source>
        <dbReference type="ARBA" id="ARBA00047942"/>
    </source>
</evidence>
<gene>
    <name evidence="6" type="ORF">SAMN04488523_1098</name>
</gene>
<evidence type="ECO:0000256" key="3">
    <source>
        <dbReference type="ARBA" id="ARBA00022679"/>
    </source>
</evidence>
<reference evidence="6 7" key="1">
    <citation type="submission" date="2016-10" db="EMBL/GenBank/DDBJ databases">
        <authorList>
            <person name="de Groot N.N."/>
        </authorList>
    </citation>
    <scope>NUCLEOTIDE SEQUENCE [LARGE SCALE GENOMIC DNA]</scope>
    <source>
        <strain evidence="6 7">DSM 11443</strain>
    </source>
</reference>
<dbReference type="EC" id="2.1.1.72" evidence="1"/>
<accession>A0A1I2C6T0</accession>
<keyword evidence="3" id="KW-0808">Transferase</keyword>
<dbReference type="EMBL" id="FOMW01000009">
    <property type="protein sequence ID" value="SFE64049.1"/>
    <property type="molecule type" value="Genomic_DNA"/>
</dbReference>
<dbReference type="STRING" id="74348.SAMN04488523_1098"/>
<dbReference type="Proteomes" id="UP000198977">
    <property type="component" value="Unassembled WGS sequence"/>
</dbReference>
<dbReference type="GO" id="GO:0003677">
    <property type="term" value="F:DNA binding"/>
    <property type="evidence" value="ECO:0007669"/>
    <property type="project" value="InterPro"/>
</dbReference>
<dbReference type="Gene3D" id="3.40.50.150">
    <property type="entry name" value="Vaccinia Virus protein VP39"/>
    <property type="match status" value="1"/>
</dbReference>
<evidence type="ECO:0000259" key="5">
    <source>
        <dbReference type="Pfam" id="PF01555"/>
    </source>
</evidence>
<evidence type="ECO:0000313" key="6">
    <source>
        <dbReference type="EMBL" id="SFE64049.1"/>
    </source>
</evidence>
<keyword evidence="7" id="KW-1185">Reference proteome</keyword>
<name>A0A1I2C6T0_9RHOB</name>
<proteinExistence type="predicted"/>
<evidence type="ECO:0000313" key="7">
    <source>
        <dbReference type="Proteomes" id="UP000198977"/>
    </source>
</evidence>
<dbReference type="SUPFAM" id="SSF53335">
    <property type="entry name" value="S-adenosyl-L-methionine-dependent methyltransferases"/>
    <property type="match status" value="1"/>
</dbReference>
<dbReference type="AlphaFoldDB" id="A0A1I2C6T0"/>
<evidence type="ECO:0000256" key="2">
    <source>
        <dbReference type="ARBA" id="ARBA00022603"/>
    </source>
</evidence>
<keyword evidence="2 6" id="KW-0489">Methyltransferase</keyword>
<dbReference type="Pfam" id="PF01555">
    <property type="entry name" value="N6_N4_Mtase"/>
    <property type="match status" value="1"/>
</dbReference>
<dbReference type="InterPro" id="IPR002941">
    <property type="entry name" value="DNA_methylase_N4/N6"/>
</dbReference>
<dbReference type="InterPro" id="IPR029063">
    <property type="entry name" value="SAM-dependent_MTases_sf"/>
</dbReference>
<dbReference type="GO" id="GO:0008170">
    <property type="term" value="F:N-methyltransferase activity"/>
    <property type="evidence" value="ECO:0007669"/>
    <property type="project" value="InterPro"/>
</dbReference>
<feature type="domain" description="DNA methylase N-4/N-6" evidence="5">
    <location>
        <begin position="3"/>
        <end position="40"/>
    </location>
</feature>